<evidence type="ECO:0000256" key="2">
    <source>
        <dbReference type="SAM" id="MobiDB-lite"/>
    </source>
</evidence>
<feature type="compositionally biased region" description="Basic and acidic residues" evidence="2">
    <location>
        <begin position="253"/>
        <end position="263"/>
    </location>
</feature>
<accession>A0A812U7E5</accession>
<name>A0A812U7E5_9DINO</name>
<protein>
    <submittedName>
        <fullName evidence="3">Uncharacterized protein</fullName>
    </submittedName>
</protein>
<reference evidence="3" key="1">
    <citation type="submission" date="2021-02" db="EMBL/GenBank/DDBJ databases">
        <authorList>
            <person name="Dougan E. K."/>
            <person name="Rhodes N."/>
            <person name="Thang M."/>
            <person name="Chan C."/>
        </authorList>
    </citation>
    <scope>NUCLEOTIDE SEQUENCE</scope>
</reference>
<evidence type="ECO:0000313" key="3">
    <source>
        <dbReference type="EMBL" id="CAE7564495.1"/>
    </source>
</evidence>
<dbReference type="AlphaFoldDB" id="A0A812U7E5"/>
<gene>
    <name evidence="3" type="ORF">SNEC2469_LOCUS16345</name>
</gene>
<evidence type="ECO:0000313" key="4">
    <source>
        <dbReference type="Proteomes" id="UP000601435"/>
    </source>
</evidence>
<organism evidence="3 4">
    <name type="scientific">Symbiodinium necroappetens</name>
    <dbReference type="NCBI Taxonomy" id="1628268"/>
    <lineage>
        <taxon>Eukaryota</taxon>
        <taxon>Sar</taxon>
        <taxon>Alveolata</taxon>
        <taxon>Dinophyceae</taxon>
        <taxon>Suessiales</taxon>
        <taxon>Symbiodiniaceae</taxon>
        <taxon>Symbiodinium</taxon>
    </lineage>
</organism>
<keyword evidence="1" id="KW-0175">Coiled coil</keyword>
<proteinExistence type="predicted"/>
<dbReference type="EMBL" id="CAJNJA010026780">
    <property type="protein sequence ID" value="CAE7564495.1"/>
    <property type="molecule type" value="Genomic_DNA"/>
</dbReference>
<comment type="caution">
    <text evidence="3">The sequence shown here is derived from an EMBL/GenBank/DDBJ whole genome shotgun (WGS) entry which is preliminary data.</text>
</comment>
<evidence type="ECO:0000256" key="1">
    <source>
        <dbReference type="SAM" id="Coils"/>
    </source>
</evidence>
<sequence length="292" mass="32376">MRFPKSFLERQAEAARLRQALADSWAARVLEPIEGLDEGPEAQEAENFEKDEPPKEELDWLAEVQKEANSEFLRLQQLEKTEASLSARLKQVSEEKAELQSARVDFEDAGSALREAIASQSEGFIRRVGGLENARRTADQDRVKLIQECADMQARLDALAPELEGLDDVEGRHAGLQAAQKVLSQQSERLRDMNAALGVQLLADKGGLDAGNMEPVAEAVFRAVQLQQKLQKRLLEQDKEREDLSSRIRDLERGGIHQYERPPDQAGKALPSGPPGTLTALRGGLGRILNKV</sequence>
<dbReference type="Proteomes" id="UP000601435">
    <property type="component" value="Unassembled WGS sequence"/>
</dbReference>
<keyword evidence="4" id="KW-1185">Reference proteome</keyword>
<dbReference type="OrthoDB" id="427715at2759"/>
<feature type="region of interest" description="Disordered" evidence="2">
    <location>
        <begin position="32"/>
        <end position="54"/>
    </location>
</feature>
<feature type="coiled-coil region" evidence="1">
    <location>
        <begin position="61"/>
        <end position="109"/>
    </location>
</feature>
<feature type="region of interest" description="Disordered" evidence="2">
    <location>
        <begin position="253"/>
        <end position="274"/>
    </location>
</feature>
<feature type="compositionally biased region" description="Acidic residues" evidence="2">
    <location>
        <begin position="34"/>
        <end position="46"/>
    </location>
</feature>